<evidence type="ECO:0000313" key="1">
    <source>
        <dbReference type="EMBL" id="MCC2616480.1"/>
    </source>
</evidence>
<keyword evidence="2" id="KW-1185">Reference proteome</keyword>
<dbReference type="SUPFAM" id="SSF53850">
    <property type="entry name" value="Periplasmic binding protein-like II"/>
    <property type="match status" value="1"/>
</dbReference>
<proteinExistence type="predicted"/>
<name>A0ABS8G7F5_9ALTE</name>
<dbReference type="Proteomes" id="UP001520878">
    <property type="component" value="Unassembled WGS sequence"/>
</dbReference>
<organism evidence="1 2">
    <name type="scientific">Fluctibacter halophilus</name>
    <dbReference type="NCBI Taxonomy" id="226011"/>
    <lineage>
        <taxon>Bacteria</taxon>
        <taxon>Pseudomonadati</taxon>
        <taxon>Pseudomonadota</taxon>
        <taxon>Gammaproteobacteria</taxon>
        <taxon>Alteromonadales</taxon>
        <taxon>Alteromonadaceae</taxon>
        <taxon>Fluctibacter</taxon>
    </lineage>
</organism>
<protein>
    <recommendedName>
        <fullName evidence="3">Solute-binding protein family 3/N-terminal domain-containing protein</fullName>
    </recommendedName>
</protein>
<dbReference type="EMBL" id="JAJEWP010000002">
    <property type="protein sequence ID" value="MCC2616480.1"/>
    <property type="molecule type" value="Genomic_DNA"/>
</dbReference>
<sequence length="228" mass="26006">MISVIFASLAIARPIVVASDHWPGYSQPDEQGIYDRLLKRVFKGNRVIFLQGHYGGLSARFLDGRADILVGAYADDHPGFWRPQWHLDIQAPLMLLYDNKRHHIEAPKDLAGLVLAWYRGYDFARFIPSDVVHYPVEQGSRGLSLLSAQRIDGVLEYTNHIKPDAGFAQLQIVPERRLWLVFQPNDTGRALATQYDQAMEALYQSGELQAIYAERFAVARFPRWAQPE</sequence>
<dbReference type="RefSeq" id="WP_229159827.1">
    <property type="nucleotide sequence ID" value="NZ_JAJEWP010000002.1"/>
</dbReference>
<reference evidence="1 2" key="1">
    <citation type="submission" date="2021-10" db="EMBL/GenBank/DDBJ databases">
        <title>Draft genome of Aestuariibacter halophilus JC2043.</title>
        <authorList>
            <person name="Emsley S.A."/>
            <person name="Pfannmuller K.M."/>
            <person name="Ushijima B."/>
            <person name="Saw J.H."/>
            <person name="Videau P."/>
        </authorList>
    </citation>
    <scope>NUCLEOTIDE SEQUENCE [LARGE SCALE GENOMIC DNA]</scope>
    <source>
        <strain evidence="1 2">JC2043</strain>
    </source>
</reference>
<evidence type="ECO:0008006" key="3">
    <source>
        <dbReference type="Google" id="ProtNLM"/>
    </source>
</evidence>
<accession>A0ABS8G7F5</accession>
<evidence type="ECO:0000313" key="2">
    <source>
        <dbReference type="Proteomes" id="UP001520878"/>
    </source>
</evidence>
<gene>
    <name evidence="1" type="ORF">LJ739_09530</name>
</gene>
<comment type="caution">
    <text evidence="1">The sequence shown here is derived from an EMBL/GenBank/DDBJ whole genome shotgun (WGS) entry which is preliminary data.</text>
</comment>